<dbReference type="CDD" id="cd03801">
    <property type="entry name" value="GT4_PimA-like"/>
    <property type="match status" value="1"/>
</dbReference>
<name>A0A098QYJ7_9SPIO</name>
<dbReference type="Gene3D" id="3.40.50.2000">
    <property type="entry name" value="Glycogen Phosphorylase B"/>
    <property type="match status" value="1"/>
</dbReference>
<dbReference type="eggNOG" id="COG0438">
    <property type="taxonomic scope" value="Bacteria"/>
</dbReference>
<proteinExistence type="predicted"/>
<dbReference type="GO" id="GO:0016757">
    <property type="term" value="F:glycosyltransferase activity"/>
    <property type="evidence" value="ECO:0007669"/>
    <property type="project" value="TreeGrafter"/>
</dbReference>
<sequence length="423" mass="48694">MSTRFQGTDGVSLETEKWIHVMDKLGFTSFFFAGLSDWDPQRTMVVPEAFWEHPRIAAIQNEVYGQTSRNEEITGEIHNLRKLLKAKLYEFINTFSIDVLIVENALAIPMNIPLGLAITEVIAETGIPSIGHHHDFYWERTRFLVNSVPEYISMAFPPKMHTMVHVVINTENRKALSYRRGLSSIVIPNVFDFSRQPPGIDEYSADFRQAIGVNPDDILLLQPTRVIARKGIEHALELANRMKRRGIKNVKLLISHQSRDEGQEYYHRIVDYAELMGVDLIIKPEIIGATRGTTPDGQKIYSLWDIYPHADFVTYPSTYEGFGNAFLEAVFFKKPIMVNRYSIYQQDIEPLGFHAVMMDTYITDKEVSEVLHYLENAEERKQMVEKNFTLARKFFSYDILEQKIRTALLQFGIVDINGGCEDQ</sequence>
<dbReference type="PANTHER" id="PTHR46401:SF2">
    <property type="entry name" value="GLYCOSYLTRANSFERASE WBBK-RELATED"/>
    <property type="match status" value="1"/>
</dbReference>
<protein>
    <submittedName>
        <fullName evidence="2">Glycosyl transferase family 1</fullName>
    </submittedName>
</protein>
<dbReference type="PANTHER" id="PTHR46401">
    <property type="entry name" value="GLYCOSYLTRANSFERASE WBBK-RELATED"/>
    <property type="match status" value="1"/>
</dbReference>
<evidence type="ECO:0000313" key="2">
    <source>
        <dbReference type="EMBL" id="KGE71562.1"/>
    </source>
</evidence>
<keyword evidence="3" id="KW-1185">Reference proteome</keyword>
<dbReference type="Proteomes" id="UP000029692">
    <property type="component" value="Unassembled WGS sequence"/>
</dbReference>
<reference evidence="2 3" key="1">
    <citation type="submission" date="2014-05" db="EMBL/GenBank/DDBJ databases">
        <title>De novo Genome Sequence of Spirocheata sp.</title>
        <authorList>
            <person name="Shivani Y."/>
            <person name="Subhash Y."/>
            <person name="Tushar L."/>
            <person name="Sasikala C."/>
            <person name="Ramana C.V."/>
        </authorList>
    </citation>
    <scope>NUCLEOTIDE SEQUENCE [LARGE SCALE GENOMIC DNA]</scope>
    <source>
        <strain evidence="2 3">JC230</strain>
    </source>
</reference>
<dbReference type="AlphaFoldDB" id="A0A098QYJ7"/>
<evidence type="ECO:0000256" key="1">
    <source>
        <dbReference type="ARBA" id="ARBA00022679"/>
    </source>
</evidence>
<accession>A0A098QYJ7</accession>
<evidence type="ECO:0000313" key="3">
    <source>
        <dbReference type="Proteomes" id="UP000029692"/>
    </source>
</evidence>
<dbReference type="SUPFAM" id="SSF53756">
    <property type="entry name" value="UDP-Glycosyltransferase/glycogen phosphorylase"/>
    <property type="match status" value="1"/>
</dbReference>
<dbReference type="GO" id="GO:0009103">
    <property type="term" value="P:lipopolysaccharide biosynthetic process"/>
    <property type="evidence" value="ECO:0007669"/>
    <property type="project" value="TreeGrafter"/>
</dbReference>
<dbReference type="STRING" id="1480694.DC28_09720"/>
<organism evidence="2 3">
    <name type="scientific">Spirochaeta lutea</name>
    <dbReference type="NCBI Taxonomy" id="1480694"/>
    <lineage>
        <taxon>Bacteria</taxon>
        <taxon>Pseudomonadati</taxon>
        <taxon>Spirochaetota</taxon>
        <taxon>Spirochaetia</taxon>
        <taxon>Spirochaetales</taxon>
        <taxon>Spirochaetaceae</taxon>
        <taxon>Spirochaeta</taxon>
    </lineage>
</organism>
<keyword evidence="1 2" id="KW-0808">Transferase</keyword>
<gene>
    <name evidence="2" type="ORF">DC28_09720</name>
</gene>
<comment type="caution">
    <text evidence="2">The sequence shown here is derived from an EMBL/GenBank/DDBJ whole genome shotgun (WGS) entry which is preliminary data.</text>
</comment>
<dbReference type="EMBL" id="JNUP01000065">
    <property type="protein sequence ID" value="KGE71562.1"/>
    <property type="molecule type" value="Genomic_DNA"/>
</dbReference>